<name>A0A6J6TRW0_9ZZZZ</name>
<reference evidence="1" key="1">
    <citation type="submission" date="2020-05" db="EMBL/GenBank/DDBJ databases">
        <authorList>
            <person name="Chiriac C."/>
            <person name="Salcher M."/>
            <person name="Ghai R."/>
            <person name="Kavagutti S V."/>
        </authorList>
    </citation>
    <scope>NUCLEOTIDE SEQUENCE</scope>
</reference>
<dbReference type="PROSITE" id="PS51257">
    <property type="entry name" value="PROKAR_LIPOPROTEIN"/>
    <property type="match status" value="1"/>
</dbReference>
<gene>
    <name evidence="1" type="ORF">UFOPK2810_00763</name>
</gene>
<accession>A0A6J6TRW0</accession>
<evidence type="ECO:0000313" key="1">
    <source>
        <dbReference type="EMBL" id="CAB4749277.1"/>
    </source>
</evidence>
<protein>
    <submittedName>
        <fullName evidence="1">Unannotated protein</fullName>
    </submittedName>
</protein>
<proteinExistence type="predicted"/>
<sequence length="302" mass="32199">MRAAIIAVMTLPLMFAGCSAPVTSVVSAPPTAAPSAAIAAEPEVDPVIASITQQRRDQIKRVVSLRLVFGDSAPVSVTDVRLEAAGFARQVDAAWDHRPVLIQPHVAVALPITLTSADCNATELPRPASARITITDEQGESSTIELTDLPDAQLLERIRTHDCAVASLQDRAAFTLGADWRPAQQEGRRVWLGFVDIARNPPFGAPIEVNGALGSVLVDFTPVAPLPWRVPDQRQSRLPIVASSSGRCDGHSMGESSKPFVFTLWVRADGADVPLVLAVPTADLPTWWSLLATACDGIRQGD</sequence>
<dbReference type="AlphaFoldDB" id="A0A6J6TRW0"/>
<organism evidence="1">
    <name type="scientific">freshwater metagenome</name>
    <dbReference type="NCBI Taxonomy" id="449393"/>
    <lineage>
        <taxon>unclassified sequences</taxon>
        <taxon>metagenomes</taxon>
        <taxon>ecological metagenomes</taxon>
    </lineage>
</organism>
<dbReference type="EMBL" id="CAEZYZ010000111">
    <property type="protein sequence ID" value="CAB4749277.1"/>
    <property type="molecule type" value="Genomic_DNA"/>
</dbReference>